<protein>
    <submittedName>
        <fullName evidence="3">Transporter</fullName>
    </submittedName>
</protein>
<evidence type="ECO:0000256" key="2">
    <source>
        <dbReference type="SAM" id="SignalP"/>
    </source>
</evidence>
<dbReference type="PANTHER" id="PTHR42928:SF3">
    <property type="entry name" value="UPF0065 PROTEIN YFLP"/>
    <property type="match status" value="1"/>
</dbReference>
<comment type="caution">
    <text evidence="3">The sequence shown here is derived from an EMBL/GenBank/DDBJ whole genome shotgun (WGS) entry which is preliminary data.</text>
</comment>
<evidence type="ECO:0000313" key="4">
    <source>
        <dbReference type="Proteomes" id="UP000037558"/>
    </source>
</evidence>
<keyword evidence="4" id="KW-1185">Reference proteome</keyword>
<dbReference type="Gene3D" id="3.40.190.10">
    <property type="entry name" value="Periplasmic binding protein-like II"/>
    <property type="match status" value="1"/>
</dbReference>
<dbReference type="Pfam" id="PF03401">
    <property type="entry name" value="TctC"/>
    <property type="match status" value="1"/>
</dbReference>
<dbReference type="Gene3D" id="3.40.190.150">
    <property type="entry name" value="Bordetella uptake gene, domain 1"/>
    <property type="match status" value="1"/>
</dbReference>
<evidence type="ECO:0000256" key="1">
    <source>
        <dbReference type="ARBA" id="ARBA00006987"/>
    </source>
</evidence>
<comment type="similarity">
    <text evidence="1">Belongs to the UPF0065 (bug) family.</text>
</comment>
<dbReference type="PIRSF" id="PIRSF017082">
    <property type="entry name" value="YflP"/>
    <property type="match status" value="1"/>
</dbReference>
<proteinExistence type="inferred from homology"/>
<dbReference type="AlphaFoldDB" id="A0A0M0KRD0"/>
<dbReference type="PATRIC" id="fig|284581.3.peg.4324"/>
<dbReference type="PANTHER" id="PTHR42928">
    <property type="entry name" value="TRICARBOXYLATE-BINDING PROTEIN"/>
    <property type="match status" value="1"/>
</dbReference>
<dbReference type="EMBL" id="LILC01000030">
    <property type="protein sequence ID" value="KOO41162.1"/>
    <property type="molecule type" value="Genomic_DNA"/>
</dbReference>
<sequence length="342" mass="37054">MFKMKKLSVLMCASAMVVGLAACSGEGASTKGGAKGSDYPNRAITVVAPSGAGGGWDLTARSFTKILSETKAVDEPLTVENKPGGGGAVFMAQYATQEADNNDMLFVNSPPIIINNLKKEGNSPYGYKNTTPLAQLTKDYGAIVVRADSKFKDLKSLLDEVKKDPTKLTFAGGSAPGSMDHLISILPAYKYGVDPTKIKYVSYDGGGEAITSLLGKNADVIGTDVSSVREFLKAGKIRVLATTAPERSKDNQLKDIPTAKEEGVDAEFLIWRGVFGPEKMSKDAKDYWEKTIGKLVESDEWKKEVETQGWEMEYKDAKEFTSFLKDQEEQVTQLLDALGMKK</sequence>
<dbReference type="CDD" id="cd07012">
    <property type="entry name" value="PBP2_Bug_TTT"/>
    <property type="match status" value="1"/>
</dbReference>
<gene>
    <name evidence="3" type="ORF">AMD01_19680</name>
</gene>
<dbReference type="RefSeq" id="WP_053403147.1">
    <property type="nucleotide sequence ID" value="NZ_LILC01000030.1"/>
</dbReference>
<accession>A0A0M0KRD0</accession>
<dbReference type="InterPro" id="IPR005064">
    <property type="entry name" value="BUG"/>
</dbReference>
<name>A0A0M0KRD0_9BACI</name>
<dbReference type="SUPFAM" id="SSF53850">
    <property type="entry name" value="Periplasmic binding protein-like II"/>
    <property type="match status" value="1"/>
</dbReference>
<keyword evidence="2" id="KW-0732">Signal</keyword>
<dbReference type="OrthoDB" id="9780943at2"/>
<dbReference type="STRING" id="284581.AMD01_19680"/>
<reference evidence="4" key="1">
    <citation type="submission" date="2015-08" db="EMBL/GenBank/DDBJ databases">
        <title>Fjat-14210 dsm16467.</title>
        <authorList>
            <person name="Liu B."/>
            <person name="Wang J."/>
            <person name="Zhu Y."/>
            <person name="Liu G."/>
            <person name="Chen Q."/>
            <person name="Chen Z."/>
            <person name="Lan J."/>
            <person name="Che J."/>
            <person name="Ge C."/>
            <person name="Shi H."/>
            <person name="Pan Z."/>
            <person name="Liu X."/>
        </authorList>
    </citation>
    <scope>NUCLEOTIDE SEQUENCE [LARGE SCALE GENOMIC DNA]</scope>
    <source>
        <strain evidence="4">DSM 16467</strain>
    </source>
</reference>
<dbReference type="InterPro" id="IPR042100">
    <property type="entry name" value="Bug_dom1"/>
</dbReference>
<dbReference type="Proteomes" id="UP000037558">
    <property type="component" value="Unassembled WGS sequence"/>
</dbReference>
<evidence type="ECO:0000313" key="3">
    <source>
        <dbReference type="EMBL" id="KOO41162.1"/>
    </source>
</evidence>
<feature type="chain" id="PRO_5038769785" evidence="2">
    <location>
        <begin position="22"/>
        <end position="342"/>
    </location>
</feature>
<feature type="signal peptide" evidence="2">
    <location>
        <begin position="1"/>
        <end position="21"/>
    </location>
</feature>
<dbReference type="PROSITE" id="PS51257">
    <property type="entry name" value="PROKAR_LIPOPROTEIN"/>
    <property type="match status" value="1"/>
</dbReference>
<organism evidence="3 4">
    <name type="scientific">Priestia koreensis</name>
    <dbReference type="NCBI Taxonomy" id="284581"/>
    <lineage>
        <taxon>Bacteria</taxon>
        <taxon>Bacillati</taxon>
        <taxon>Bacillota</taxon>
        <taxon>Bacilli</taxon>
        <taxon>Bacillales</taxon>
        <taxon>Bacillaceae</taxon>
        <taxon>Priestia</taxon>
    </lineage>
</organism>